<reference evidence="3" key="1">
    <citation type="submission" date="2018-05" db="EMBL/GenBank/DDBJ databases">
        <authorList>
            <person name="Lanie J.A."/>
            <person name="Ng W.-L."/>
            <person name="Kazmierczak K.M."/>
            <person name="Andrzejewski T.M."/>
            <person name="Davidsen T.M."/>
            <person name="Wayne K.J."/>
            <person name="Tettelin H."/>
            <person name="Glass J.I."/>
            <person name="Rusch D."/>
            <person name="Podicherti R."/>
            <person name="Tsui H.-C.T."/>
            <person name="Winkler M.E."/>
        </authorList>
    </citation>
    <scope>NUCLEOTIDE SEQUENCE</scope>
</reference>
<dbReference type="GO" id="GO:0008270">
    <property type="term" value="F:zinc ion binding"/>
    <property type="evidence" value="ECO:0007669"/>
    <property type="project" value="UniProtKB-KW"/>
</dbReference>
<gene>
    <name evidence="3" type="ORF">METZ01_LOCUS278966</name>
</gene>
<organism evidence="3">
    <name type="scientific">marine metagenome</name>
    <dbReference type="NCBI Taxonomy" id="408172"/>
    <lineage>
        <taxon>unclassified sequences</taxon>
        <taxon>metagenomes</taxon>
        <taxon>ecological metagenomes</taxon>
    </lineage>
</organism>
<name>A0A382KS78_9ZZZZ</name>
<sequence length="337" mass="37653">MRLEQISVALIITMVVALPGCQGENQTGLQSRSQGATVKGGDHRTGGYDAVENWWRPAPDHVGPWTWGQVSGLAVDNPDRIIVAIWGDRNAQGEEREGGSNYVVVVDRNGNIVENWSQWDAIFNKPHQVYISPYDPERHVWIVERGGGRGVNMQILKFTNDGSELVMRLVDPNHPTSRAEARANPNPGPFTYGDPAVLAFLPDGSFLLGDGYWNSRIVKYNADGEYLMEWGELGNGPGQFDLIHGVAVDRDHRVYVGDRTNNRIQIFSENGEFIDEWLDISDPVGVFIDENEWVWVISATLNRILKYSRDGELQYYWGAYGGTRGGFPGGLSRPHQL</sequence>
<dbReference type="InterPro" id="IPR050952">
    <property type="entry name" value="TRIM-NHL_E3_ligases"/>
</dbReference>
<evidence type="ECO:0000313" key="3">
    <source>
        <dbReference type="EMBL" id="SVC26112.1"/>
    </source>
</evidence>
<dbReference type="InterPro" id="IPR001258">
    <property type="entry name" value="NHL_repeat"/>
</dbReference>
<evidence type="ECO:0000256" key="1">
    <source>
        <dbReference type="ARBA" id="ARBA00022737"/>
    </source>
</evidence>
<dbReference type="Pfam" id="PF01436">
    <property type="entry name" value="NHL"/>
    <property type="match status" value="1"/>
</dbReference>
<dbReference type="PANTHER" id="PTHR24104">
    <property type="entry name" value="E3 UBIQUITIN-PROTEIN LIGASE NHLRC1-RELATED"/>
    <property type="match status" value="1"/>
</dbReference>
<evidence type="ECO:0008006" key="4">
    <source>
        <dbReference type="Google" id="ProtNLM"/>
    </source>
</evidence>
<dbReference type="Gene3D" id="2.120.10.30">
    <property type="entry name" value="TolB, C-terminal domain"/>
    <property type="match status" value="1"/>
</dbReference>
<accession>A0A382KS78</accession>
<proteinExistence type="predicted"/>
<dbReference type="SUPFAM" id="SSF101898">
    <property type="entry name" value="NHL repeat"/>
    <property type="match status" value="1"/>
</dbReference>
<protein>
    <recommendedName>
        <fullName evidence="4">6-bladed beta-propeller</fullName>
    </recommendedName>
</protein>
<dbReference type="PANTHER" id="PTHR24104:SF25">
    <property type="entry name" value="PROTEIN LIN-41"/>
    <property type="match status" value="1"/>
</dbReference>
<feature type="non-terminal residue" evidence="3">
    <location>
        <position position="337"/>
    </location>
</feature>
<keyword evidence="1" id="KW-0677">Repeat</keyword>
<feature type="region of interest" description="Disordered" evidence="2">
    <location>
        <begin position="25"/>
        <end position="44"/>
    </location>
</feature>
<dbReference type="AlphaFoldDB" id="A0A382KS78"/>
<dbReference type="InterPro" id="IPR011042">
    <property type="entry name" value="6-blade_b-propeller_TolB-like"/>
</dbReference>
<dbReference type="PROSITE" id="PS51125">
    <property type="entry name" value="NHL"/>
    <property type="match status" value="1"/>
</dbReference>
<evidence type="ECO:0000256" key="2">
    <source>
        <dbReference type="SAM" id="MobiDB-lite"/>
    </source>
</evidence>
<dbReference type="EMBL" id="UINC01081862">
    <property type="protein sequence ID" value="SVC26112.1"/>
    <property type="molecule type" value="Genomic_DNA"/>
</dbReference>
<feature type="compositionally biased region" description="Polar residues" evidence="2">
    <location>
        <begin position="25"/>
        <end position="36"/>
    </location>
</feature>